<dbReference type="Pfam" id="PF06980">
    <property type="entry name" value="DUF1302"/>
    <property type="match status" value="1"/>
</dbReference>
<comment type="caution">
    <text evidence="2">The sequence shown here is derived from an EMBL/GenBank/DDBJ whole genome shotgun (WGS) entry which is preliminary data.</text>
</comment>
<feature type="signal peptide" evidence="1">
    <location>
        <begin position="1"/>
        <end position="33"/>
    </location>
</feature>
<dbReference type="AlphaFoldDB" id="A0A7X1PLA4"/>
<evidence type="ECO:0000313" key="2">
    <source>
        <dbReference type="EMBL" id="MQA54304.1"/>
    </source>
</evidence>
<organism evidence="2 3">
    <name type="scientific">Pseudomonas piscis</name>
    <dbReference type="NCBI Taxonomy" id="2614538"/>
    <lineage>
        <taxon>Bacteria</taxon>
        <taxon>Pseudomonadati</taxon>
        <taxon>Pseudomonadota</taxon>
        <taxon>Gammaproteobacteria</taxon>
        <taxon>Pseudomonadales</taxon>
        <taxon>Pseudomonadaceae</taxon>
        <taxon>Pseudomonas</taxon>
    </lineage>
</organism>
<dbReference type="EMBL" id="WHUV01000002">
    <property type="protein sequence ID" value="MQA54304.1"/>
    <property type="molecule type" value="Genomic_DNA"/>
</dbReference>
<accession>A0A7X1PLA4</accession>
<reference evidence="2 3" key="1">
    <citation type="submission" date="2019-10" db="EMBL/GenBank/DDBJ databases">
        <title>Pseudomonas dajingensis sp. nov., isolated from the profound head ulcers of farmed Murray cod (Maccullochella peelii peelii).</title>
        <authorList>
            <person name="Liu Y."/>
        </authorList>
    </citation>
    <scope>NUCLEOTIDE SEQUENCE [LARGE SCALE GENOMIC DNA]</scope>
    <source>
        <strain evidence="2 3">MC042</strain>
    </source>
</reference>
<gene>
    <name evidence="2" type="ORF">GDH07_13390</name>
</gene>
<proteinExistence type="predicted"/>
<name>A0A7X1PLA4_9PSED</name>
<feature type="chain" id="PRO_5030574864" evidence="1">
    <location>
        <begin position="34"/>
        <end position="549"/>
    </location>
</feature>
<evidence type="ECO:0000313" key="3">
    <source>
        <dbReference type="Proteomes" id="UP000486534"/>
    </source>
</evidence>
<dbReference type="InterPro" id="IPR010727">
    <property type="entry name" value="DUF1302"/>
</dbReference>
<evidence type="ECO:0000256" key="1">
    <source>
        <dbReference type="SAM" id="SignalP"/>
    </source>
</evidence>
<keyword evidence="1" id="KW-0732">Signal</keyword>
<dbReference type="Proteomes" id="UP000486534">
    <property type="component" value="Unassembled WGS sequence"/>
</dbReference>
<sequence length="549" mass="59109">MKITAACFSTCSALAIAASALATATAYSPACNAAEIDLGNPDWQIRWDNTLRYGVISRLRSHRSALVANPNQDDGNRNFDPGIVSNRVDWVSEVDVSHSSGFGARVSGAAWYDDVYNRKNDNPGFSAGAFPNHTPHNRFSSDTQLWMGRNAEFLDAFVYQKFDLGDMPSVVRLGQHALVWGESLFFSSNAIAGAQSPYDLSRLATDSTAQAKEYVLPVPQVSGQIQLTPDVSIGAYYQFEFVENRLPAAGSYFAVGDTAPIGGESILVPLPSGQMLKVNRNKDVRASDSGQGGVQLKWNWNETDFGFYALRFHSKSPVSTTTLGAGGIPASYTLVYPEDTTALAFSASHSFGDTNLALEAGVHHNQPLYSTRAVDFAGSNNSDKPAYAVGRTGHLNLSAISNLPPTAWWNEASLTGEIAWNRMLSCTKQCGALDANTTRDASALSLVFQPTYRQVLPGLDIDVPIGVQYAPKGSRSSLAAGFPPENGGTFTLGVAGTYDTVWKLKLAYTNYFGKAMPATITLPSGVTAASFGQSLADRDYISFSVRRTW</sequence>
<protein>
    <submittedName>
        <fullName evidence="2">DUF1302 family protein</fullName>
    </submittedName>
</protein>